<organism evidence="1 2">
    <name type="scientific">Leptospira fluminis</name>
    <dbReference type="NCBI Taxonomy" id="2484979"/>
    <lineage>
        <taxon>Bacteria</taxon>
        <taxon>Pseudomonadati</taxon>
        <taxon>Spirochaetota</taxon>
        <taxon>Spirochaetia</taxon>
        <taxon>Leptospirales</taxon>
        <taxon>Leptospiraceae</taxon>
        <taxon>Leptospira</taxon>
    </lineage>
</organism>
<reference evidence="1" key="1">
    <citation type="journal article" date="2019" name="PLoS Negl. Trop. Dis.">
        <title>Revisiting the worldwide diversity of Leptospira species in the environment.</title>
        <authorList>
            <person name="Vincent A.T."/>
            <person name="Schiettekatte O."/>
            <person name="Bourhy P."/>
            <person name="Veyrier F.J."/>
            <person name="Picardeau M."/>
        </authorList>
    </citation>
    <scope>NUCLEOTIDE SEQUENCE [LARGE SCALE GENOMIC DNA]</scope>
    <source>
        <strain evidence="1">SCS5</strain>
    </source>
</reference>
<proteinExistence type="predicted"/>
<dbReference type="RefSeq" id="WP_135814389.1">
    <property type="nucleotide sequence ID" value="NZ_RQEV01000015.1"/>
</dbReference>
<protein>
    <recommendedName>
        <fullName evidence="3">Lipoprotein</fullName>
    </recommendedName>
</protein>
<name>A0A4V3JE98_9LEPT</name>
<accession>A0A4V3JE98</accession>
<comment type="caution">
    <text evidence="1">The sequence shown here is derived from an EMBL/GenBank/DDBJ whole genome shotgun (WGS) entry which is preliminary data.</text>
</comment>
<gene>
    <name evidence="1" type="ORF">EHO61_15070</name>
</gene>
<sequence>MRTILSLFLTAATVLTVGCNSVPLNMPANAPLKTEKGQSITSYPISAESCGFQLLLFIPIGVNSRQVEAYSKLISQSIGGRISDLKMEESWYYGLVGTGYCTRFSALLSRAN</sequence>
<evidence type="ECO:0000313" key="1">
    <source>
        <dbReference type="EMBL" id="TGK15671.1"/>
    </source>
</evidence>
<evidence type="ECO:0008006" key="3">
    <source>
        <dbReference type="Google" id="ProtNLM"/>
    </source>
</evidence>
<dbReference type="Proteomes" id="UP000297855">
    <property type="component" value="Unassembled WGS sequence"/>
</dbReference>
<evidence type="ECO:0000313" key="2">
    <source>
        <dbReference type="Proteomes" id="UP000297855"/>
    </source>
</evidence>
<dbReference type="AlphaFoldDB" id="A0A4V3JE98"/>
<keyword evidence="2" id="KW-1185">Reference proteome</keyword>
<dbReference type="OrthoDB" id="7065089at2"/>
<dbReference type="PROSITE" id="PS51257">
    <property type="entry name" value="PROKAR_LIPOPROTEIN"/>
    <property type="match status" value="1"/>
</dbReference>
<dbReference type="EMBL" id="RQEV01000015">
    <property type="protein sequence ID" value="TGK15671.1"/>
    <property type="molecule type" value="Genomic_DNA"/>
</dbReference>